<dbReference type="RefSeq" id="WP_048495954.1">
    <property type="nucleotide sequence ID" value="NZ_LFBU01000001.1"/>
</dbReference>
<evidence type="ECO:0000256" key="4">
    <source>
        <dbReference type="ARBA" id="ARBA00022729"/>
    </source>
</evidence>
<organism evidence="10 11">
    <name type="scientific">Marinobacter subterrani</name>
    <dbReference type="NCBI Taxonomy" id="1658765"/>
    <lineage>
        <taxon>Bacteria</taxon>
        <taxon>Pseudomonadati</taxon>
        <taxon>Pseudomonadota</taxon>
        <taxon>Gammaproteobacteria</taxon>
        <taxon>Pseudomonadales</taxon>
        <taxon>Marinobacteraceae</taxon>
        <taxon>Marinobacter</taxon>
    </lineage>
</organism>
<dbReference type="InterPro" id="IPR009451">
    <property type="entry name" value="Metamine_DH_Hvc"/>
</dbReference>
<evidence type="ECO:0000256" key="7">
    <source>
        <dbReference type="ARBA" id="ARBA00023002"/>
    </source>
</evidence>
<evidence type="ECO:0000256" key="9">
    <source>
        <dbReference type="SAM" id="SignalP"/>
    </source>
</evidence>
<keyword evidence="6" id="KW-0249">Electron transport</keyword>
<dbReference type="GO" id="GO:0030058">
    <property type="term" value="F:aliphatic amine dehydrogenase activity"/>
    <property type="evidence" value="ECO:0007669"/>
    <property type="project" value="InterPro"/>
</dbReference>
<feature type="chain" id="PRO_5005289835" evidence="9">
    <location>
        <begin position="25"/>
        <end position="379"/>
    </location>
</feature>
<feature type="disulfide bond" evidence="8">
    <location>
        <begin position="178"/>
        <end position="193"/>
    </location>
</feature>
<evidence type="ECO:0000313" key="10">
    <source>
        <dbReference type="EMBL" id="KMQ75902.1"/>
    </source>
</evidence>
<dbReference type="GO" id="GO:0042597">
    <property type="term" value="C:periplasmic space"/>
    <property type="evidence" value="ECO:0007669"/>
    <property type="project" value="UniProtKB-SubCell"/>
</dbReference>
<comment type="subcellular location">
    <subcellularLocation>
        <location evidence="1">Periplasm</location>
    </subcellularLocation>
</comment>
<dbReference type="InterPro" id="IPR015943">
    <property type="entry name" value="WD40/YVTN_repeat-like_dom_sf"/>
</dbReference>
<sequence>MHSYRKLAIGLTLASGLISASAFAVLPEETVGKTELSPPGDHRSYMIDFEFNNMVSTRVVVLDPDSKTYLGMIPTGHAAPAVLSKDRDTVYTADIFFSRYTRGDRTDVLTAWDSTTLSPKWEVKIPTKRAFTLTERFALSTSADDRFVYIYNFTPSTSVTIVDTVKQEVVNELAIPGCILNYPVGDRRFASLCGDGSLQLITLNDAGKEVNRTSTDFFDPELERLVERATNVGSTYYFVTTDGEVLSADLSGKKPEILPRWSLTTEEQRVNGWAPGGWQLTAAAPALNRLYVLMHPDHKPHQWEDPSTIIWEFDLKTGKKLRTLESPNLIWSLSATSDKEPLLLGTNIEGGLEIFDLGSGQHTGTMPGVTKTPTLVLNH</sequence>
<evidence type="ECO:0000313" key="11">
    <source>
        <dbReference type="Proteomes" id="UP000036102"/>
    </source>
</evidence>
<dbReference type="GO" id="GO:0052876">
    <property type="term" value="F:methylamine dehydrogenase (amicyanin) activity"/>
    <property type="evidence" value="ECO:0007669"/>
    <property type="project" value="UniProtKB-EC"/>
</dbReference>
<dbReference type="STRING" id="1658765.Msub_12111"/>
<protein>
    <submittedName>
        <fullName evidence="10">Methylamine dehydrogenase heavy chain (MADH)</fullName>
        <ecNumber evidence="10">1.4.9.1</ecNumber>
    </submittedName>
</protein>
<evidence type="ECO:0000256" key="2">
    <source>
        <dbReference type="ARBA" id="ARBA00010548"/>
    </source>
</evidence>
<evidence type="ECO:0000256" key="5">
    <source>
        <dbReference type="ARBA" id="ARBA00022764"/>
    </source>
</evidence>
<evidence type="ECO:0000256" key="3">
    <source>
        <dbReference type="ARBA" id="ARBA00022448"/>
    </source>
</evidence>
<keyword evidence="7 10" id="KW-0560">Oxidoreductase</keyword>
<evidence type="ECO:0000256" key="1">
    <source>
        <dbReference type="ARBA" id="ARBA00004418"/>
    </source>
</evidence>
<keyword evidence="4 9" id="KW-0732">Signal</keyword>
<keyword evidence="11" id="KW-1185">Reference proteome</keyword>
<dbReference type="Pfam" id="PF06433">
    <property type="entry name" value="Me-amine-dh_H"/>
    <property type="match status" value="1"/>
</dbReference>
<comment type="similarity">
    <text evidence="2">Belongs to the aromatic amine dehydrogenase heavy chain family.</text>
</comment>
<dbReference type="AlphaFoldDB" id="A0A0J7JCS3"/>
<name>A0A0J7JCS3_9GAMM</name>
<keyword evidence="8" id="KW-1015">Disulfide bond</keyword>
<evidence type="ECO:0000256" key="6">
    <source>
        <dbReference type="ARBA" id="ARBA00022982"/>
    </source>
</evidence>
<dbReference type="EC" id="1.4.9.1" evidence="10"/>
<comment type="caution">
    <text evidence="10">The sequence shown here is derived from an EMBL/GenBank/DDBJ whole genome shotgun (WGS) entry which is preliminary data.</text>
</comment>
<keyword evidence="5" id="KW-0574">Periplasm</keyword>
<accession>A0A0J7JCS3</accession>
<dbReference type="SUPFAM" id="SSF50969">
    <property type="entry name" value="YVTN repeat-like/Quinoprotein amine dehydrogenase"/>
    <property type="match status" value="1"/>
</dbReference>
<dbReference type="OrthoDB" id="185182at2"/>
<dbReference type="PATRIC" id="fig|1658765.3.peg.2116"/>
<proteinExistence type="inferred from homology"/>
<dbReference type="Gene3D" id="2.130.10.10">
    <property type="entry name" value="YVTN repeat-like/Quinoprotein amine dehydrogenase"/>
    <property type="match status" value="1"/>
</dbReference>
<dbReference type="EMBL" id="LFBU01000001">
    <property type="protein sequence ID" value="KMQ75902.1"/>
    <property type="molecule type" value="Genomic_DNA"/>
</dbReference>
<keyword evidence="3" id="KW-0813">Transport</keyword>
<gene>
    <name evidence="10" type="ORF">Msub_12111</name>
</gene>
<dbReference type="Proteomes" id="UP000036102">
    <property type="component" value="Unassembled WGS sequence"/>
</dbReference>
<feature type="signal peptide" evidence="9">
    <location>
        <begin position="1"/>
        <end position="24"/>
    </location>
</feature>
<evidence type="ECO:0000256" key="8">
    <source>
        <dbReference type="PIRSR" id="PIRSR609451-50"/>
    </source>
</evidence>
<dbReference type="InterPro" id="IPR011044">
    <property type="entry name" value="Quino_amine_DH_bsu"/>
</dbReference>
<reference evidence="10 11" key="1">
    <citation type="submission" date="2015-06" db="EMBL/GenBank/DDBJ databases">
        <title>Marinobacter subterrani, a genetically tractable neutrophilic iron-oxidizing strain isolated from the Soudan Iron Mine.</title>
        <authorList>
            <person name="Bonis B.M."/>
            <person name="Gralnick J.A."/>
        </authorList>
    </citation>
    <scope>NUCLEOTIDE SEQUENCE [LARGE SCALE GENOMIC DNA]</scope>
    <source>
        <strain evidence="10 11">JG233</strain>
    </source>
</reference>